<feature type="transmembrane region" description="Helical" evidence="1">
    <location>
        <begin position="133"/>
        <end position="155"/>
    </location>
</feature>
<evidence type="ECO:0000313" key="3">
    <source>
        <dbReference type="Proteomes" id="UP000304840"/>
    </source>
</evidence>
<feature type="transmembrane region" description="Helical" evidence="1">
    <location>
        <begin position="77"/>
        <end position="95"/>
    </location>
</feature>
<evidence type="ECO:0000256" key="1">
    <source>
        <dbReference type="SAM" id="Phobius"/>
    </source>
</evidence>
<sequence length="409" mass="48172">MKITNKNWALISIFNLLIVVVLGTLMRYKIAFEFPFFQQKNLLHAHSHFAFSGWISQTLFFLLAALHKQEKYKKYNILLLVNLICSYGMLGSFIIQGYGLISIIASTLSIIITYFFTYFFLKDNKKNTLSNMWIKGGLFFNFISTLGTFFLAYMLATKNINENMYHFSIYFYLHFQYNGWFLFTIIGLFIKKLSLEAQLIKKLTNYFYLFFISCIITYIFSILWVEVPKWVFLLTAIFTFLQLFFWFKMQYLFITKFKNQYETLPLILKRILLIILIATTLKFVLPIGLLINELKHFVYSNRTIVIAYLHLVFLCIITLYLLANIFIEQILCLKKMSILGIGLFSLGIIFNQLFLFSQGGLPYFDIYLPLANKMLVYISLFMLTGILLLLISQIKNKRSFKKSKPKNID</sequence>
<dbReference type="AlphaFoldDB" id="A0AAI8GA91"/>
<organism evidence="2 3">
    <name type="scientific">Flavobacterium columnare</name>
    <dbReference type="NCBI Taxonomy" id="996"/>
    <lineage>
        <taxon>Bacteria</taxon>
        <taxon>Pseudomonadati</taxon>
        <taxon>Bacteroidota</taxon>
        <taxon>Flavobacteriia</taxon>
        <taxon>Flavobacteriales</taxon>
        <taxon>Flavobacteriaceae</taxon>
        <taxon>Flavobacterium</taxon>
    </lineage>
</organism>
<protein>
    <submittedName>
        <fullName evidence="2">Uncharacterized protein</fullName>
    </submittedName>
</protein>
<reference evidence="3" key="1">
    <citation type="submission" date="2016-03" db="EMBL/GenBank/DDBJ databases">
        <title>Flavobacterium columnare strain B185, complete genome.</title>
        <authorList>
            <person name="Sundberg L.-R."/>
            <person name="Papponen P."/>
            <person name="Laanto E."/>
        </authorList>
    </citation>
    <scope>NUCLEOTIDE SEQUENCE [LARGE SCALE GENOMIC DNA]</scope>
    <source>
        <strain evidence="3">B185</strain>
    </source>
</reference>
<feature type="transmembrane region" description="Helical" evidence="1">
    <location>
        <begin position="206"/>
        <end position="224"/>
    </location>
</feature>
<feature type="transmembrane region" description="Helical" evidence="1">
    <location>
        <begin position="375"/>
        <end position="394"/>
    </location>
</feature>
<feature type="transmembrane region" description="Helical" evidence="1">
    <location>
        <begin position="303"/>
        <end position="326"/>
    </location>
</feature>
<proteinExistence type="predicted"/>
<feature type="transmembrane region" description="Helical" evidence="1">
    <location>
        <begin position="267"/>
        <end position="291"/>
    </location>
</feature>
<dbReference type="RefSeq" id="WP_014164557.1">
    <property type="nucleotide sequence ID" value="NZ_CP010992.1"/>
</dbReference>
<name>A0AAI8GA91_9FLAO</name>
<keyword evidence="1" id="KW-1133">Transmembrane helix</keyword>
<feature type="transmembrane region" description="Helical" evidence="1">
    <location>
        <begin position="7"/>
        <end position="28"/>
    </location>
</feature>
<dbReference type="Proteomes" id="UP000304840">
    <property type="component" value="Chromosome"/>
</dbReference>
<feature type="transmembrane region" description="Helical" evidence="1">
    <location>
        <begin position="101"/>
        <end position="121"/>
    </location>
</feature>
<dbReference type="GeneID" id="60759747"/>
<feature type="transmembrane region" description="Helical" evidence="1">
    <location>
        <begin position="338"/>
        <end position="355"/>
    </location>
</feature>
<dbReference type="EMBL" id="CP010992">
    <property type="protein sequence ID" value="AMO19633.1"/>
    <property type="molecule type" value="Genomic_DNA"/>
</dbReference>
<accession>A0AAI8GA91</accession>
<feature type="transmembrane region" description="Helical" evidence="1">
    <location>
        <begin position="230"/>
        <end position="247"/>
    </location>
</feature>
<reference evidence="2 3" key="2">
    <citation type="submission" date="2019-05" db="EMBL/GenBank/DDBJ databases">
        <authorList>
            <person name="Ravantti J.J."/>
        </authorList>
    </citation>
    <scope>NUCLEOTIDE SEQUENCE [LARGE SCALE GENOMIC DNA]</scope>
    <source>
        <strain evidence="2 3">B185</strain>
    </source>
</reference>
<keyword evidence="1" id="KW-0472">Membrane</keyword>
<feature type="transmembrane region" description="Helical" evidence="1">
    <location>
        <begin position="48"/>
        <end position="65"/>
    </location>
</feature>
<evidence type="ECO:0000313" key="2">
    <source>
        <dbReference type="EMBL" id="AMO19633.1"/>
    </source>
</evidence>
<gene>
    <name evidence="2" type="ORF">UN65_04095</name>
</gene>
<feature type="transmembrane region" description="Helical" evidence="1">
    <location>
        <begin position="175"/>
        <end position="194"/>
    </location>
</feature>
<keyword evidence="1" id="KW-0812">Transmembrane</keyword>